<dbReference type="EC" id="2.5.1.-" evidence="2"/>
<sequence>MNSELIYNIDLENVPTHIAIIMDGNGRWAKKRFLPRTAGHKAGVETIREVVKECSRLNIKYLTLYAFSTENWKRPKIEIDTLMNLLVTYLKNEIRELHKNNVKITTIGDISKLPEMCINELDRARELTKYNTGVTLNLALNYGSRFDITNAVLDIVKDCKSDKINIDSINEDTIKNYLSTKSTPDPDLLIRTSGEQRLSNFLLWELAYSEFYFTDIHWPDFNRQELQKAIYVYQNRDRRFGGLK</sequence>
<comment type="cofactor">
    <cofactor evidence="2">
        <name>Mg(2+)</name>
        <dbReference type="ChEBI" id="CHEBI:18420"/>
    </cofactor>
    <text evidence="2">Binds 2 magnesium ions per subunit.</text>
</comment>
<dbReference type="GO" id="GO:0016740">
    <property type="term" value="F:transferase activity"/>
    <property type="evidence" value="ECO:0007669"/>
    <property type="project" value="UniProtKB-KW"/>
</dbReference>
<evidence type="ECO:0000313" key="4">
    <source>
        <dbReference type="Proteomes" id="UP000609849"/>
    </source>
</evidence>
<feature type="binding site" evidence="2">
    <location>
        <begin position="24"/>
        <end position="27"/>
    </location>
    <ligand>
        <name>substrate</name>
    </ligand>
</feature>
<feature type="binding site" evidence="2">
    <location>
        <position position="210"/>
    </location>
    <ligand>
        <name>Mg(2+)</name>
        <dbReference type="ChEBI" id="CHEBI:18420"/>
    </ligand>
</feature>
<keyword evidence="4" id="KW-1185">Reference proteome</keyword>
<dbReference type="SUPFAM" id="SSF64005">
    <property type="entry name" value="Undecaprenyl diphosphate synthase"/>
    <property type="match status" value="1"/>
</dbReference>
<gene>
    <name evidence="3" type="ORF">H8923_00500</name>
</gene>
<reference evidence="3 4" key="1">
    <citation type="submission" date="2020-08" db="EMBL/GenBank/DDBJ databases">
        <authorList>
            <person name="Liu C."/>
            <person name="Sun Q."/>
        </authorList>
    </citation>
    <scope>NUCLEOTIDE SEQUENCE [LARGE SCALE GENOMIC DNA]</scope>
    <source>
        <strain evidence="3 4">NSJ-18</strain>
    </source>
</reference>
<feature type="binding site" evidence="2">
    <location>
        <position position="36"/>
    </location>
    <ligand>
        <name>substrate</name>
    </ligand>
</feature>
<feature type="binding site" evidence="2">
    <location>
        <position position="74"/>
    </location>
    <ligand>
        <name>substrate</name>
    </ligand>
</feature>
<feature type="binding site" evidence="2">
    <location>
        <position position="40"/>
    </location>
    <ligand>
        <name>substrate</name>
    </ligand>
</feature>
<evidence type="ECO:0000313" key="3">
    <source>
        <dbReference type="EMBL" id="MBC5995225.1"/>
    </source>
</evidence>
<accession>A0ABR7JK84</accession>
<dbReference type="RefSeq" id="WP_147541071.1">
    <property type="nucleotide sequence ID" value="NZ_JACRWE010000001.1"/>
</dbReference>
<dbReference type="CDD" id="cd00475">
    <property type="entry name" value="Cis_IPPS"/>
    <property type="match status" value="1"/>
</dbReference>
<comment type="subunit">
    <text evidence="2">Homodimer.</text>
</comment>
<protein>
    <recommendedName>
        <fullName evidence="2">Isoprenyl transferase</fullName>
        <ecNumber evidence="2">2.5.1.-</ecNumber>
    </recommendedName>
</protein>
<dbReference type="InterPro" id="IPR018520">
    <property type="entry name" value="UPP_synth-like_CS"/>
</dbReference>
<comment type="caution">
    <text evidence="3">The sequence shown here is derived from an EMBL/GenBank/DDBJ whole genome shotgun (WGS) entry which is preliminary data.</text>
</comment>
<dbReference type="InterPro" id="IPR036424">
    <property type="entry name" value="UPP_synth-like_sf"/>
</dbReference>
<dbReference type="EMBL" id="JACRWE010000001">
    <property type="protein sequence ID" value="MBC5995225.1"/>
    <property type="molecule type" value="Genomic_DNA"/>
</dbReference>
<evidence type="ECO:0000256" key="1">
    <source>
        <dbReference type="ARBA" id="ARBA00022679"/>
    </source>
</evidence>
<dbReference type="NCBIfam" id="NF011405">
    <property type="entry name" value="PRK14830.1"/>
    <property type="match status" value="1"/>
</dbReference>
<dbReference type="PROSITE" id="PS01066">
    <property type="entry name" value="UPP_SYNTHASE"/>
    <property type="match status" value="1"/>
</dbReference>
<keyword evidence="2" id="KW-0479">Metal-binding</keyword>
<dbReference type="Proteomes" id="UP000609849">
    <property type="component" value="Unassembled WGS sequence"/>
</dbReference>
<feature type="binding site" evidence="2">
    <location>
        <position position="23"/>
    </location>
    <ligand>
        <name>Mg(2+)</name>
        <dbReference type="ChEBI" id="CHEBI:18420"/>
    </ligand>
</feature>
<feature type="active site" description="Proton acceptor" evidence="2">
    <location>
        <position position="71"/>
    </location>
</feature>
<keyword evidence="1 2" id="KW-0808">Transferase</keyword>
<feature type="binding site" evidence="2">
    <location>
        <begin position="68"/>
        <end position="70"/>
    </location>
    <ligand>
        <name>substrate</name>
    </ligand>
</feature>
<evidence type="ECO:0000256" key="2">
    <source>
        <dbReference type="HAMAP-Rule" id="MF_01139"/>
    </source>
</evidence>
<dbReference type="PANTHER" id="PTHR10291:SF0">
    <property type="entry name" value="DEHYDRODOLICHYL DIPHOSPHATE SYNTHASE 2"/>
    <property type="match status" value="1"/>
</dbReference>
<feature type="binding site" evidence="2">
    <location>
        <begin position="197"/>
        <end position="199"/>
    </location>
    <ligand>
        <name>substrate</name>
    </ligand>
</feature>
<keyword evidence="2" id="KW-0460">Magnesium</keyword>
<name>A0ABR7JK84_9FIRM</name>
<dbReference type="NCBIfam" id="TIGR00055">
    <property type="entry name" value="uppS"/>
    <property type="match status" value="1"/>
</dbReference>
<dbReference type="HAMAP" id="MF_01139">
    <property type="entry name" value="ISPT"/>
    <property type="match status" value="1"/>
</dbReference>
<dbReference type="PANTHER" id="PTHR10291">
    <property type="entry name" value="DEHYDRODOLICHYL DIPHOSPHATE SYNTHASE FAMILY MEMBER"/>
    <property type="match status" value="1"/>
</dbReference>
<feature type="binding site" evidence="2">
    <location>
        <position position="191"/>
    </location>
    <ligand>
        <name>substrate</name>
    </ligand>
</feature>
<dbReference type="Pfam" id="PF01255">
    <property type="entry name" value="Prenyltransf"/>
    <property type="match status" value="1"/>
</dbReference>
<organism evidence="3 4">
    <name type="scientific">Romboutsia faecis</name>
    <dbReference type="NCBI Taxonomy" id="2764597"/>
    <lineage>
        <taxon>Bacteria</taxon>
        <taxon>Bacillati</taxon>
        <taxon>Bacillota</taxon>
        <taxon>Clostridia</taxon>
        <taxon>Peptostreptococcales</taxon>
        <taxon>Peptostreptococcaceae</taxon>
        <taxon>Romboutsia</taxon>
    </lineage>
</organism>
<feature type="active site" evidence="2">
    <location>
        <position position="23"/>
    </location>
</feature>
<proteinExistence type="inferred from homology"/>
<comment type="similarity">
    <text evidence="2">Belongs to the UPP synthase family.</text>
</comment>
<feature type="binding site" evidence="2">
    <location>
        <position position="28"/>
    </location>
    <ligand>
        <name>substrate</name>
    </ligand>
</feature>
<comment type="function">
    <text evidence="2">Catalyzes the condensation of isopentenyl diphosphate (IPP) with allylic pyrophosphates generating different type of terpenoids.</text>
</comment>
<dbReference type="InterPro" id="IPR001441">
    <property type="entry name" value="UPP_synth-like"/>
</dbReference>
<dbReference type="Gene3D" id="3.40.1180.10">
    <property type="entry name" value="Decaprenyl diphosphate synthase-like"/>
    <property type="match status" value="1"/>
</dbReference>
<feature type="binding site" evidence="2">
    <location>
        <position position="72"/>
    </location>
    <ligand>
        <name>substrate</name>
    </ligand>
</feature>